<feature type="site" description="Interaction with substrate rRNA" evidence="1">
    <location>
        <position position="4"/>
    </location>
</feature>
<evidence type="ECO:0000313" key="2">
    <source>
        <dbReference type="EMBL" id="UOO93054.1"/>
    </source>
</evidence>
<dbReference type="RefSeq" id="WP_019958021.1">
    <property type="nucleotide sequence ID" value="NZ_CP091512.1"/>
</dbReference>
<dbReference type="InterPro" id="IPR029063">
    <property type="entry name" value="SAM-dependent_MTases_sf"/>
</dbReference>
<dbReference type="Proteomes" id="UP000832034">
    <property type="component" value="Chromosome"/>
</dbReference>
<organism evidence="2 3">
    <name type="scientific">Vitreoscilla stercoraria</name>
    <dbReference type="NCBI Taxonomy" id="61"/>
    <lineage>
        <taxon>Bacteria</taxon>
        <taxon>Pseudomonadati</taxon>
        <taxon>Pseudomonadota</taxon>
        <taxon>Betaproteobacteria</taxon>
        <taxon>Neisseriales</taxon>
        <taxon>Neisseriaceae</taxon>
        <taxon>Vitreoscilla</taxon>
    </lineage>
</organism>
<keyword evidence="1" id="KW-0694">RNA-binding</keyword>
<comment type="subunit">
    <text evidence="1">Monomer.</text>
</comment>
<comment type="similarity">
    <text evidence="1">Belongs to the RlmJ family.</text>
</comment>
<gene>
    <name evidence="1 2" type="primary">rlmJ</name>
    <name evidence="2" type="ORF">LVJ81_03210</name>
</gene>
<dbReference type="Pfam" id="PF04378">
    <property type="entry name" value="RsmJ"/>
    <property type="match status" value="1"/>
</dbReference>
<feature type="binding site" evidence="1">
    <location>
        <position position="98"/>
    </location>
    <ligand>
        <name>S-adenosyl-L-methionine</name>
        <dbReference type="ChEBI" id="CHEBI:59789"/>
    </ligand>
</feature>
<comment type="catalytic activity">
    <reaction evidence="1">
        <text>adenosine(2030) in 23S rRNA + S-adenosyl-L-methionine = N(6)-methyladenosine(2030) in 23S rRNA + S-adenosyl-L-homocysteine + H(+)</text>
        <dbReference type="Rhea" id="RHEA:43736"/>
        <dbReference type="Rhea" id="RHEA-COMP:10668"/>
        <dbReference type="Rhea" id="RHEA-COMP:10669"/>
        <dbReference type="ChEBI" id="CHEBI:15378"/>
        <dbReference type="ChEBI" id="CHEBI:57856"/>
        <dbReference type="ChEBI" id="CHEBI:59789"/>
        <dbReference type="ChEBI" id="CHEBI:74411"/>
        <dbReference type="ChEBI" id="CHEBI:74449"/>
        <dbReference type="EC" id="2.1.1.266"/>
    </reaction>
</comment>
<keyword evidence="1" id="KW-0808">Transferase</keyword>
<dbReference type="SUPFAM" id="SSF53335">
    <property type="entry name" value="S-adenosyl-L-methionine-dependent methyltransferases"/>
    <property type="match status" value="1"/>
</dbReference>
<dbReference type="Gene3D" id="3.40.50.150">
    <property type="entry name" value="Vaccinia Virus protein VP39"/>
    <property type="match status" value="1"/>
</dbReference>
<dbReference type="PANTHER" id="PTHR37426:SF1">
    <property type="entry name" value="RIBOSOMAL RNA LARGE SUBUNIT METHYLTRANSFERASE J"/>
    <property type="match status" value="1"/>
</dbReference>
<sequence length="281" mass="31810">MLSYRHAFHAGNHADMLKHLVLYLVMQYYNRKDKAYTYVDTHSGAGLYDLQDAYAQKIGEYKQGWALLQQAQNLPPLLGDFVSHVNSILESDQHYCGSPWLAASMLREHDKAKLYELHPSDFDILRHNIGTLHRGRQIQLSKDNGYQGLIATMPPASRRGVVLIDPPYETAQDYRDVISTLQDAQKRFATGTYLLWYPLLSREASQKLVKQLPALSPNNYLQAHLSVHAPRADGFGMFGSGMFVINPPFMLVEQLQDALPVLTQILAQDNSANFTLEHKIA</sequence>
<keyword evidence="1" id="KW-0489">Methyltransferase</keyword>
<accession>A0ABY4EBC7</accession>
<dbReference type="PANTHER" id="PTHR37426">
    <property type="entry name" value="RIBOSOMAL RNA LARGE SUBUNIT METHYLTRANSFERASE J"/>
    <property type="match status" value="1"/>
</dbReference>
<feature type="binding site" evidence="1">
    <location>
        <position position="165"/>
    </location>
    <ligand>
        <name>S-adenosyl-L-methionine</name>
        <dbReference type="ChEBI" id="CHEBI:59789"/>
    </ligand>
</feature>
<dbReference type="InterPro" id="IPR007473">
    <property type="entry name" value="RlmJ"/>
</dbReference>
<keyword evidence="1" id="KW-0698">rRNA processing</keyword>
<protein>
    <recommendedName>
        <fullName evidence="1">Ribosomal RNA large subunit methyltransferase J</fullName>
        <ecNumber evidence="1">2.1.1.266</ecNumber>
    </recommendedName>
    <alternativeName>
        <fullName evidence="1">23S rRNA (adenine(2030)-N6)-methyltransferase</fullName>
    </alternativeName>
    <alternativeName>
        <fullName evidence="1">23S rRNA m6A2030 methyltransferase</fullName>
    </alternativeName>
</protein>
<dbReference type="EC" id="2.1.1.266" evidence="1"/>
<dbReference type="EMBL" id="CP091512">
    <property type="protein sequence ID" value="UOO93054.1"/>
    <property type="molecule type" value="Genomic_DNA"/>
</dbReference>
<dbReference type="HAMAP" id="MF_00934">
    <property type="entry name" value="23SrRNA_methyltr_J"/>
    <property type="match status" value="1"/>
</dbReference>
<evidence type="ECO:0000313" key="3">
    <source>
        <dbReference type="Proteomes" id="UP000832034"/>
    </source>
</evidence>
<feature type="binding site" evidence="1">
    <location>
        <position position="116"/>
    </location>
    <ligand>
        <name>S-adenosyl-L-methionine</name>
        <dbReference type="ChEBI" id="CHEBI:59789"/>
    </ligand>
</feature>
<keyword evidence="3" id="KW-1185">Reference proteome</keyword>
<keyword evidence="1" id="KW-0949">S-adenosyl-L-methionine</keyword>
<proteinExistence type="inferred from homology"/>
<reference evidence="2" key="2">
    <citation type="journal article" date="2022" name="Res Sq">
        <title>Evolution of multicellular longitudinally dividing oral cavity symbionts (Neisseriaceae).</title>
        <authorList>
            <person name="Nyongesa S."/>
            <person name="Weber P."/>
            <person name="Bernet E."/>
            <person name="Pullido F."/>
            <person name="Nieckarz M."/>
            <person name="Delaby M."/>
            <person name="Nieves C."/>
            <person name="Viehboeck T."/>
            <person name="Krause N."/>
            <person name="Rivera-Millot A."/>
            <person name="Nakamura A."/>
            <person name="Vischer N."/>
            <person name="VanNieuwenhze M."/>
            <person name="Brun Y."/>
            <person name="Cava F."/>
            <person name="Bulgheresi S."/>
            <person name="Veyrier F."/>
        </authorList>
    </citation>
    <scope>NUCLEOTIDE SEQUENCE</scope>
    <source>
        <strain evidence="2">SAG 1488-6</strain>
    </source>
</reference>
<name>A0ABY4EBC7_VITST</name>
<evidence type="ECO:0000256" key="1">
    <source>
        <dbReference type="HAMAP-Rule" id="MF_00934"/>
    </source>
</evidence>
<reference evidence="2" key="1">
    <citation type="submission" date="2021-12" db="EMBL/GenBank/DDBJ databases">
        <authorList>
            <person name="Veyrier F.J."/>
        </authorList>
    </citation>
    <scope>NUCLEOTIDE SEQUENCE</scope>
    <source>
        <strain evidence="2">SAG 1488-6</strain>
    </source>
</reference>
<feature type="binding site" evidence="1">
    <location>
        <begin position="144"/>
        <end position="145"/>
    </location>
    <ligand>
        <name>S-adenosyl-L-methionine</name>
        <dbReference type="ChEBI" id="CHEBI:59789"/>
    </ligand>
</feature>
<feature type="active site" description="Proton acceptor" evidence="1">
    <location>
        <position position="165"/>
    </location>
</feature>
<comment type="function">
    <text evidence="1">Specifically methylates the adenine in position 2030 of 23S rRNA.</text>
</comment>
<feature type="binding site" evidence="1">
    <location>
        <position position="19"/>
    </location>
    <ligand>
        <name>S-adenosyl-L-methionine</name>
        <dbReference type="ChEBI" id="CHEBI:59789"/>
    </ligand>
</feature>
<feature type="binding site" evidence="1">
    <location>
        <position position="42"/>
    </location>
    <ligand>
        <name>S-adenosyl-L-methionine</name>
        <dbReference type="ChEBI" id="CHEBI:59789"/>
    </ligand>
</feature>